<name>A0A9J6C158_POLVA</name>
<sequence>MADRNGKKSSILDNRFGKTLPPLDAKNNSFGYGNSRKNLLDDFVLRSPRLVSTPTQHVQKSPAYTDDTMISLNGFDMGEIEELAQIDISTLNRVSKADREQMLNDRLKEIENFDGSIESQKNYMKELYKDLEYVLNQNDCLSKVVVKMIEERKKVNEAIKTVNSVVKSVDNFNKRASRIDSEITDMNKRLNSAETVIESSYNSSRLGIIVLDKSEILDKSESEEIESGIVKPFVKVHQIFNYMNVSYAKSSIVNAFLITSRRMINGTSRVVKLLEIKFNDNVTAGRIFAHISKWNNEADKSGSNSVRYFAERPLGPKMLDLFKKSKVLVENKKILKAIPTEKGIKIKFSEVNHDGIVSEGTMFATCESDLHKFDYSDDLPTPIDNKNKNPEIQNVPSSNKRRQPSERISGSKKLK</sequence>
<proteinExistence type="predicted"/>
<evidence type="ECO:0000313" key="3">
    <source>
        <dbReference type="Proteomes" id="UP001107558"/>
    </source>
</evidence>
<accession>A0A9J6C158</accession>
<dbReference type="Proteomes" id="UP001107558">
    <property type="component" value="Chromosome 2"/>
</dbReference>
<gene>
    <name evidence="2" type="ORF">PVAND_005138</name>
</gene>
<dbReference type="EMBL" id="JADBJN010000002">
    <property type="protein sequence ID" value="KAG5675214.1"/>
    <property type="molecule type" value="Genomic_DNA"/>
</dbReference>
<reference evidence="2" key="1">
    <citation type="submission" date="2021-03" db="EMBL/GenBank/DDBJ databases">
        <title>Chromosome level genome of the anhydrobiotic midge Polypedilum vanderplanki.</title>
        <authorList>
            <person name="Yoshida Y."/>
            <person name="Kikawada T."/>
            <person name="Gusev O."/>
        </authorList>
    </citation>
    <scope>NUCLEOTIDE SEQUENCE</scope>
    <source>
        <strain evidence="2">NIAS01</strain>
        <tissue evidence="2">Whole body or cell culture</tissue>
    </source>
</reference>
<feature type="region of interest" description="Disordered" evidence="1">
    <location>
        <begin position="377"/>
        <end position="415"/>
    </location>
</feature>
<dbReference type="AlphaFoldDB" id="A0A9J6C158"/>
<organism evidence="2 3">
    <name type="scientific">Polypedilum vanderplanki</name>
    <name type="common">Sleeping chironomid midge</name>
    <dbReference type="NCBI Taxonomy" id="319348"/>
    <lineage>
        <taxon>Eukaryota</taxon>
        <taxon>Metazoa</taxon>
        <taxon>Ecdysozoa</taxon>
        <taxon>Arthropoda</taxon>
        <taxon>Hexapoda</taxon>
        <taxon>Insecta</taxon>
        <taxon>Pterygota</taxon>
        <taxon>Neoptera</taxon>
        <taxon>Endopterygota</taxon>
        <taxon>Diptera</taxon>
        <taxon>Nematocera</taxon>
        <taxon>Chironomoidea</taxon>
        <taxon>Chironomidae</taxon>
        <taxon>Chironominae</taxon>
        <taxon>Polypedilum</taxon>
        <taxon>Polypedilum</taxon>
    </lineage>
</organism>
<keyword evidence="3" id="KW-1185">Reference proteome</keyword>
<comment type="caution">
    <text evidence="2">The sequence shown here is derived from an EMBL/GenBank/DDBJ whole genome shotgun (WGS) entry which is preliminary data.</text>
</comment>
<protein>
    <submittedName>
        <fullName evidence="2">Uncharacterized protein</fullName>
    </submittedName>
</protein>
<evidence type="ECO:0000313" key="2">
    <source>
        <dbReference type="EMBL" id="KAG5675214.1"/>
    </source>
</evidence>
<evidence type="ECO:0000256" key="1">
    <source>
        <dbReference type="SAM" id="MobiDB-lite"/>
    </source>
</evidence>